<dbReference type="AlphaFoldDB" id="A0A1E5NZ19"/>
<evidence type="ECO:0000313" key="1">
    <source>
        <dbReference type="EMBL" id="OEJ21557.1"/>
    </source>
</evidence>
<accession>A0A1E5NZ19</accession>
<name>A0A1E5NZ19_9ACTN</name>
<protein>
    <submittedName>
        <fullName evidence="1">Uncharacterized protein</fullName>
    </submittedName>
</protein>
<dbReference type="Proteomes" id="UP000095759">
    <property type="component" value="Unassembled WGS sequence"/>
</dbReference>
<reference evidence="1 2" key="1">
    <citation type="submission" date="2016-08" db="EMBL/GenBank/DDBJ databases">
        <title>Complete genome sequence of Streptomyces agglomeratus strain 6-3-2, a novel anti-MRSA actinomycete isolated from Wuli of Tebit, China.</title>
        <authorList>
            <person name="Chen X."/>
        </authorList>
    </citation>
    <scope>NUCLEOTIDE SEQUENCE [LARGE SCALE GENOMIC DNA]</scope>
    <source>
        <strain evidence="1 2">6-3-2</strain>
    </source>
</reference>
<gene>
    <name evidence="1" type="ORF">AS594_39165</name>
</gene>
<organism evidence="1 2">
    <name type="scientific">Streptomyces agglomeratus</name>
    <dbReference type="NCBI Taxonomy" id="285458"/>
    <lineage>
        <taxon>Bacteria</taxon>
        <taxon>Bacillati</taxon>
        <taxon>Actinomycetota</taxon>
        <taxon>Actinomycetes</taxon>
        <taxon>Kitasatosporales</taxon>
        <taxon>Streptomycetaceae</taxon>
        <taxon>Streptomyces</taxon>
    </lineage>
</organism>
<dbReference type="EMBL" id="MEHJ01000002">
    <property type="protein sequence ID" value="OEJ21557.1"/>
    <property type="molecule type" value="Genomic_DNA"/>
</dbReference>
<evidence type="ECO:0000313" key="2">
    <source>
        <dbReference type="Proteomes" id="UP000095759"/>
    </source>
</evidence>
<sequence length="93" mass="10086">MGSEEASVRFAAALMARLFSDEQMGILRNARIEGEGGSLELSAVEELVLQQVKDNVRLMLEANPSLLTRESLTELERILVEIQGVGGVNSIEG</sequence>
<comment type="caution">
    <text evidence="1">The sequence shown here is derived from an EMBL/GenBank/DDBJ whole genome shotgun (WGS) entry which is preliminary data.</text>
</comment>
<keyword evidence="2" id="KW-1185">Reference proteome</keyword>
<proteinExistence type="predicted"/>